<organism evidence="4">
    <name type="scientific">Fibrocapsa japonica</name>
    <dbReference type="NCBI Taxonomy" id="94617"/>
    <lineage>
        <taxon>Eukaryota</taxon>
        <taxon>Sar</taxon>
        <taxon>Stramenopiles</taxon>
        <taxon>Ochrophyta</taxon>
        <taxon>Raphidophyceae</taxon>
        <taxon>Chattonellales</taxon>
        <taxon>Chattonellaceae</taxon>
        <taxon>Fibrocapsa</taxon>
    </lineage>
</organism>
<feature type="transmembrane region" description="Helical" evidence="1">
    <location>
        <begin position="92"/>
        <end position="113"/>
    </location>
</feature>
<evidence type="ECO:0000256" key="1">
    <source>
        <dbReference type="SAM" id="Phobius"/>
    </source>
</evidence>
<gene>
    <name evidence="3" type="ORF">FJAP1339_LOCUS10803</name>
    <name evidence="4" type="ORF">FJAP1339_LOCUS10804</name>
</gene>
<protein>
    <recommendedName>
        <fullName evidence="5">PSII 6.1 kDa protein</fullName>
    </recommendedName>
</protein>
<keyword evidence="1" id="KW-0812">Transmembrane</keyword>
<dbReference type="EMBL" id="HBHR01021318">
    <property type="protein sequence ID" value="CAD9872646.1"/>
    <property type="molecule type" value="Transcribed_RNA"/>
</dbReference>
<feature type="signal peptide" evidence="2">
    <location>
        <begin position="1"/>
        <end position="24"/>
    </location>
</feature>
<evidence type="ECO:0000313" key="4">
    <source>
        <dbReference type="EMBL" id="CAD9872646.1"/>
    </source>
</evidence>
<evidence type="ECO:0008006" key="5">
    <source>
        <dbReference type="Google" id="ProtNLM"/>
    </source>
</evidence>
<reference evidence="4" key="1">
    <citation type="submission" date="2021-01" db="EMBL/GenBank/DDBJ databases">
        <authorList>
            <person name="Corre E."/>
            <person name="Pelletier E."/>
            <person name="Niang G."/>
            <person name="Scheremetjew M."/>
            <person name="Finn R."/>
            <person name="Kale V."/>
            <person name="Holt S."/>
            <person name="Cochrane G."/>
            <person name="Meng A."/>
            <person name="Brown T."/>
            <person name="Cohen L."/>
        </authorList>
    </citation>
    <scope>NUCLEOTIDE SEQUENCE</scope>
    <source>
        <strain evidence="4">CCMP1661</strain>
    </source>
</reference>
<keyword evidence="1" id="KW-1133">Transmembrane helix</keyword>
<evidence type="ECO:0000256" key="2">
    <source>
        <dbReference type="SAM" id="SignalP"/>
    </source>
</evidence>
<feature type="chain" id="PRO_5036393784" description="PSII 6.1 kDa protein" evidence="2">
    <location>
        <begin position="25"/>
        <end position="143"/>
    </location>
</feature>
<accession>A0A6U1Q394</accession>
<dbReference type="EMBL" id="HBHR01021317">
    <property type="protein sequence ID" value="CAD9872645.1"/>
    <property type="molecule type" value="Transcribed_RNA"/>
</dbReference>
<dbReference type="AlphaFoldDB" id="A0A6U1Q394"/>
<evidence type="ECO:0000313" key="3">
    <source>
        <dbReference type="EMBL" id="CAD9872645.1"/>
    </source>
</evidence>
<keyword evidence="1" id="KW-0472">Membrane</keyword>
<sequence length="143" mass="15020">MAPSAIICFLFAFLGIMMQTRTLAFTHSSGIKMSMANGASRKTFLKNVAISGGIATASGLVLSSPVTSAQEIALPEDDEEEDPSMRDFLPPFWVPVGVAIALLGGVGLLQLSLGNVADDEAMLGSASGARARKESTRNKKFLD</sequence>
<proteinExistence type="predicted"/>
<keyword evidence="2" id="KW-0732">Signal</keyword>
<name>A0A6U1Q394_9STRA</name>